<keyword evidence="1" id="KW-1133">Transmembrane helix</keyword>
<evidence type="ECO:0000313" key="3">
    <source>
        <dbReference type="Proteomes" id="UP000018545"/>
    </source>
</evidence>
<evidence type="ECO:0000313" key="2">
    <source>
        <dbReference type="EMBL" id="AHB71529.1"/>
    </source>
</evidence>
<name>V5U3Y6_9ENTR</name>
<dbReference type="KEGG" id="csi:P262_04442"/>
<dbReference type="Proteomes" id="UP000018545">
    <property type="component" value="Chromosome"/>
</dbReference>
<dbReference type="RefSeq" id="WP_023899301.1">
    <property type="nucleotide sequence ID" value="NZ_PQJL01000001.1"/>
</dbReference>
<keyword evidence="1" id="KW-0472">Membrane</keyword>
<keyword evidence="1" id="KW-0812">Transmembrane</keyword>
<dbReference type="AlphaFoldDB" id="V5U3Y6"/>
<dbReference type="PATRIC" id="fig|1401659.3.peg.3131"/>
<feature type="transmembrane region" description="Helical" evidence="1">
    <location>
        <begin position="12"/>
        <end position="35"/>
    </location>
</feature>
<dbReference type="HOGENOM" id="CLU_2435867_0_0_6"/>
<protein>
    <submittedName>
        <fullName evidence="2">Uncharacterized protein</fullName>
    </submittedName>
</protein>
<feature type="transmembrane region" description="Helical" evidence="1">
    <location>
        <begin position="61"/>
        <end position="81"/>
    </location>
</feature>
<organism evidence="2 3">
    <name type="scientific">Cronobacter malonaticus</name>
    <dbReference type="NCBI Taxonomy" id="413503"/>
    <lineage>
        <taxon>Bacteria</taxon>
        <taxon>Pseudomonadati</taxon>
        <taxon>Pseudomonadota</taxon>
        <taxon>Gammaproteobacteria</taxon>
        <taxon>Enterobacterales</taxon>
        <taxon>Enterobacteriaceae</taxon>
        <taxon>Cronobacter</taxon>
    </lineage>
</organism>
<accession>V5U3Y6</accession>
<dbReference type="EMBL" id="CP006731">
    <property type="protein sequence ID" value="AHB71529.1"/>
    <property type="molecule type" value="Genomic_DNA"/>
</dbReference>
<gene>
    <name evidence="2" type="ORF">P262_04442</name>
</gene>
<sequence length="98" mass="11857">MEKLKWWRMKAIVLLVNILLFVGLYLITIPLVHFWRPLTRQEIDWLVESAEWFGFLNAQQLWWLLMATTDFIVALVIFILMKIVWRRLVSRYNAAHAK</sequence>
<evidence type="ECO:0000256" key="1">
    <source>
        <dbReference type="SAM" id="Phobius"/>
    </source>
</evidence>
<reference evidence="2 3" key="1">
    <citation type="journal article" date="2014" name="Genome Announc.">
        <title>Complete Genome Sequence of Cronobacter sakazakii Strain CMCC 45402.</title>
        <authorList>
            <person name="Zhao Z."/>
            <person name="Wang L."/>
            <person name="Wang B."/>
            <person name="Liang H."/>
            <person name="Ye Q."/>
            <person name="Zeng M."/>
        </authorList>
    </citation>
    <scope>NUCLEOTIDE SEQUENCE [LARGE SCALE GENOMIC DNA]</scope>
    <source>
        <strain evidence="3">45402</strain>
    </source>
</reference>
<proteinExistence type="predicted"/>